<dbReference type="InterPro" id="IPR018109">
    <property type="entry name" value="Folylpolyglutamate_synth_CS"/>
</dbReference>
<comment type="function">
    <text evidence="1">Functions in two distinct reactions of the de novo folate biosynthetic pathway. Catalyzes the addition of a glutamate residue to dihydropteroate (7,8-dihydropteroate or H2Pte) to form dihydrofolate (7,8-dihydrofolate monoglutamate or H2Pte-Glu). Also catalyzes successive additions of L-glutamate to tetrahydrofolate or 10-formyltetrahydrofolate or 5,10-methylenetetrahydrofolate, leading to folylpolyglutamate derivatives.</text>
</comment>
<keyword evidence="12" id="KW-0460">Magnesium</keyword>
<dbReference type="PANTHER" id="PTHR11136:SF0">
    <property type="entry name" value="DIHYDROFOLATE SYNTHETASE-RELATED"/>
    <property type="match status" value="1"/>
</dbReference>
<dbReference type="SUPFAM" id="SSF53244">
    <property type="entry name" value="MurD-like peptide ligases, peptide-binding domain"/>
    <property type="match status" value="1"/>
</dbReference>
<evidence type="ECO:0000256" key="17">
    <source>
        <dbReference type="ARBA" id="ARBA00047493"/>
    </source>
</evidence>
<comment type="pathway">
    <text evidence="2">Cofactor biosynthesis; tetrahydrofolate biosynthesis; 7,8-dihydrofolate from 2-amino-4-hydroxy-6-hydroxymethyl-7,8-dihydropteridine diphosphate and 4-aminobenzoate: step 2/2.</text>
</comment>
<evidence type="ECO:0000256" key="6">
    <source>
        <dbReference type="ARBA" id="ARBA00013025"/>
    </source>
</evidence>
<evidence type="ECO:0000256" key="5">
    <source>
        <dbReference type="ARBA" id="ARBA00013023"/>
    </source>
</evidence>
<dbReference type="InterPro" id="IPR001645">
    <property type="entry name" value="Folylpolyglutamate_synth"/>
</dbReference>
<keyword evidence="11 21" id="KW-0067">ATP-binding</keyword>
<dbReference type="InterPro" id="IPR004101">
    <property type="entry name" value="Mur_ligase_C"/>
</dbReference>
<evidence type="ECO:0000313" key="24">
    <source>
        <dbReference type="EMBL" id="MFB5946040.1"/>
    </source>
</evidence>
<dbReference type="InterPro" id="IPR036615">
    <property type="entry name" value="Mur_ligase_C_dom_sf"/>
</dbReference>
<organism evidence="24 25">
    <name type="scientific">Albibacterium profundi</name>
    <dbReference type="NCBI Taxonomy" id="3134906"/>
    <lineage>
        <taxon>Bacteria</taxon>
        <taxon>Pseudomonadati</taxon>
        <taxon>Bacteroidota</taxon>
        <taxon>Sphingobacteriia</taxon>
        <taxon>Sphingobacteriales</taxon>
        <taxon>Sphingobacteriaceae</taxon>
        <taxon>Albibacterium</taxon>
    </lineage>
</organism>
<dbReference type="Gene3D" id="3.90.190.20">
    <property type="entry name" value="Mur ligase, C-terminal domain"/>
    <property type="match status" value="1"/>
</dbReference>
<evidence type="ECO:0000259" key="22">
    <source>
        <dbReference type="Pfam" id="PF02875"/>
    </source>
</evidence>
<dbReference type="EMBL" id="JBBVGT010000002">
    <property type="protein sequence ID" value="MFB5946040.1"/>
    <property type="molecule type" value="Genomic_DNA"/>
</dbReference>
<evidence type="ECO:0000256" key="3">
    <source>
        <dbReference type="ARBA" id="ARBA00005150"/>
    </source>
</evidence>
<keyword evidence="10 21" id="KW-0547">Nucleotide-binding</keyword>
<evidence type="ECO:0000256" key="12">
    <source>
        <dbReference type="ARBA" id="ARBA00022842"/>
    </source>
</evidence>
<comment type="similarity">
    <text evidence="4 21">Belongs to the folylpolyglutamate synthase family.</text>
</comment>
<evidence type="ECO:0000256" key="15">
    <source>
        <dbReference type="ARBA" id="ARBA00030592"/>
    </source>
</evidence>
<dbReference type="InterPro" id="IPR013221">
    <property type="entry name" value="Mur_ligase_cen"/>
</dbReference>
<dbReference type="GO" id="GO:0016874">
    <property type="term" value="F:ligase activity"/>
    <property type="evidence" value="ECO:0007669"/>
    <property type="project" value="UniProtKB-KW"/>
</dbReference>
<comment type="catalytic activity">
    <reaction evidence="17">
        <text>(6S)-5,6,7,8-tetrahydrofolyl-(gamma-L-Glu)(n) + L-glutamate + ATP = (6S)-5,6,7,8-tetrahydrofolyl-(gamma-L-Glu)(n+1) + ADP + phosphate + H(+)</text>
        <dbReference type="Rhea" id="RHEA:10580"/>
        <dbReference type="Rhea" id="RHEA-COMP:14738"/>
        <dbReference type="Rhea" id="RHEA-COMP:14740"/>
        <dbReference type="ChEBI" id="CHEBI:15378"/>
        <dbReference type="ChEBI" id="CHEBI:29985"/>
        <dbReference type="ChEBI" id="CHEBI:30616"/>
        <dbReference type="ChEBI" id="CHEBI:43474"/>
        <dbReference type="ChEBI" id="CHEBI:141005"/>
        <dbReference type="ChEBI" id="CHEBI:456216"/>
        <dbReference type="EC" id="6.3.2.17"/>
    </reaction>
</comment>
<name>A0ABV5CHE6_9SPHI</name>
<dbReference type="EC" id="6.3.2.17" evidence="6"/>
<evidence type="ECO:0000256" key="14">
    <source>
        <dbReference type="ARBA" id="ARBA00030048"/>
    </source>
</evidence>
<evidence type="ECO:0000256" key="16">
    <source>
        <dbReference type="ARBA" id="ARBA00032510"/>
    </source>
</evidence>
<dbReference type="NCBIfam" id="TIGR01499">
    <property type="entry name" value="folC"/>
    <property type="match status" value="1"/>
</dbReference>
<keyword evidence="8 21" id="KW-0436">Ligase</keyword>
<dbReference type="Pfam" id="PF08245">
    <property type="entry name" value="Mur_ligase_M"/>
    <property type="match status" value="1"/>
</dbReference>
<evidence type="ECO:0000256" key="21">
    <source>
        <dbReference type="PIRNR" id="PIRNR001563"/>
    </source>
</evidence>
<gene>
    <name evidence="24" type="ORF">WKR92_09370</name>
</gene>
<proteinExistence type="inferred from homology"/>
<evidence type="ECO:0000256" key="8">
    <source>
        <dbReference type="ARBA" id="ARBA00022598"/>
    </source>
</evidence>
<comment type="caution">
    <text evidence="24">The sequence shown here is derived from an EMBL/GenBank/DDBJ whole genome shotgun (WGS) entry which is preliminary data.</text>
</comment>
<evidence type="ECO:0000256" key="11">
    <source>
        <dbReference type="ARBA" id="ARBA00022840"/>
    </source>
</evidence>
<dbReference type="EC" id="6.3.2.12" evidence="5"/>
<dbReference type="SUPFAM" id="SSF53623">
    <property type="entry name" value="MurD-like peptide ligases, catalytic domain"/>
    <property type="match status" value="1"/>
</dbReference>
<dbReference type="PIRSF" id="PIRSF001563">
    <property type="entry name" value="Folylpolyglu_synth"/>
    <property type="match status" value="1"/>
</dbReference>
<evidence type="ECO:0000256" key="20">
    <source>
        <dbReference type="ARBA" id="ARBA00049161"/>
    </source>
</evidence>
<feature type="domain" description="Mur ligase central" evidence="23">
    <location>
        <begin position="51"/>
        <end position="283"/>
    </location>
</feature>
<dbReference type="Proteomes" id="UP001580928">
    <property type="component" value="Unassembled WGS sequence"/>
</dbReference>
<evidence type="ECO:0000256" key="7">
    <source>
        <dbReference type="ARBA" id="ARBA00019357"/>
    </source>
</evidence>
<evidence type="ECO:0000256" key="13">
    <source>
        <dbReference type="ARBA" id="ARBA00022909"/>
    </source>
</evidence>
<evidence type="ECO:0000256" key="19">
    <source>
        <dbReference type="ARBA" id="ARBA00049035"/>
    </source>
</evidence>
<reference evidence="24 25" key="1">
    <citation type="submission" date="2024-04" db="EMBL/GenBank/DDBJ databases">
        <title>Albibacterium profundi sp. nov., isolated from sediment of the Challenger Deep of Mariana Trench.</title>
        <authorList>
            <person name="Wang Y."/>
        </authorList>
    </citation>
    <scope>NUCLEOTIDE SEQUENCE [LARGE SCALE GENOMIC DNA]</scope>
    <source>
        <strain evidence="24 25">RHL897</strain>
    </source>
</reference>
<comment type="catalytic activity">
    <reaction evidence="20">
        <text>7,8-dihydropteroate + L-glutamate + ATP = 7,8-dihydrofolate + ADP + phosphate + H(+)</text>
        <dbReference type="Rhea" id="RHEA:23584"/>
        <dbReference type="ChEBI" id="CHEBI:15378"/>
        <dbReference type="ChEBI" id="CHEBI:17839"/>
        <dbReference type="ChEBI" id="CHEBI:29985"/>
        <dbReference type="ChEBI" id="CHEBI:30616"/>
        <dbReference type="ChEBI" id="CHEBI:43474"/>
        <dbReference type="ChEBI" id="CHEBI:57451"/>
        <dbReference type="ChEBI" id="CHEBI:456216"/>
        <dbReference type="EC" id="6.3.2.12"/>
    </reaction>
</comment>
<protein>
    <recommendedName>
        <fullName evidence="7">Dihydrofolate synthase/folylpolyglutamate synthase</fullName>
        <ecNumber evidence="5">6.3.2.12</ecNumber>
        <ecNumber evidence="6">6.3.2.17</ecNumber>
    </recommendedName>
    <alternativeName>
        <fullName evidence="16">Folylpoly-gamma-glutamate synthetase-dihydrofolate synthetase</fullName>
    </alternativeName>
    <alternativeName>
        <fullName evidence="14">Folylpolyglutamate synthetase</fullName>
    </alternativeName>
    <alternativeName>
        <fullName evidence="15">Tetrahydrofolylpolyglutamate synthase</fullName>
    </alternativeName>
</protein>
<evidence type="ECO:0000256" key="10">
    <source>
        <dbReference type="ARBA" id="ARBA00022741"/>
    </source>
</evidence>
<dbReference type="Gene3D" id="3.40.1190.10">
    <property type="entry name" value="Mur-like, catalytic domain"/>
    <property type="match status" value="1"/>
</dbReference>
<evidence type="ECO:0000256" key="9">
    <source>
        <dbReference type="ARBA" id="ARBA00022723"/>
    </source>
</evidence>
<comment type="pathway">
    <text evidence="3">Cofactor biosynthesis; tetrahydrofolylpolyglutamate biosynthesis.</text>
</comment>
<evidence type="ECO:0000256" key="2">
    <source>
        <dbReference type="ARBA" id="ARBA00004799"/>
    </source>
</evidence>
<accession>A0ABV5CHE6</accession>
<evidence type="ECO:0000259" key="23">
    <source>
        <dbReference type="Pfam" id="PF08245"/>
    </source>
</evidence>
<dbReference type="PANTHER" id="PTHR11136">
    <property type="entry name" value="FOLYLPOLYGLUTAMATE SYNTHASE-RELATED"/>
    <property type="match status" value="1"/>
</dbReference>
<keyword evidence="13" id="KW-0289">Folate biosynthesis</keyword>
<comment type="catalytic activity">
    <reaction evidence="19">
        <text>(6R)-5,10-methylenetetrahydrofolyl-(gamma-L-Glu)(n) + L-glutamate + ATP = (6R)-5,10-methylenetetrahydrofolyl-(gamma-L-Glu)(n+1) + ADP + phosphate + H(+)</text>
        <dbReference type="Rhea" id="RHEA:51912"/>
        <dbReference type="Rhea" id="RHEA-COMP:13257"/>
        <dbReference type="Rhea" id="RHEA-COMP:13258"/>
        <dbReference type="ChEBI" id="CHEBI:15378"/>
        <dbReference type="ChEBI" id="CHEBI:29985"/>
        <dbReference type="ChEBI" id="CHEBI:30616"/>
        <dbReference type="ChEBI" id="CHEBI:43474"/>
        <dbReference type="ChEBI" id="CHEBI:136572"/>
        <dbReference type="ChEBI" id="CHEBI:456216"/>
        <dbReference type="EC" id="6.3.2.17"/>
    </reaction>
</comment>
<evidence type="ECO:0000256" key="1">
    <source>
        <dbReference type="ARBA" id="ARBA00002714"/>
    </source>
</evidence>
<dbReference type="RefSeq" id="WP_375557568.1">
    <property type="nucleotide sequence ID" value="NZ_JBBVGT010000002.1"/>
</dbReference>
<dbReference type="PROSITE" id="PS01012">
    <property type="entry name" value="FOLYLPOLYGLU_SYNT_2"/>
    <property type="match status" value="1"/>
</dbReference>
<keyword evidence="9" id="KW-0479">Metal-binding</keyword>
<dbReference type="InterPro" id="IPR036565">
    <property type="entry name" value="Mur-like_cat_sf"/>
</dbReference>
<keyword evidence="25" id="KW-1185">Reference proteome</keyword>
<evidence type="ECO:0000256" key="18">
    <source>
        <dbReference type="ARBA" id="ARBA00047808"/>
    </source>
</evidence>
<dbReference type="Pfam" id="PF02875">
    <property type="entry name" value="Mur_ligase_C"/>
    <property type="match status" value="1"/>
</dbReference>
<comment type="catalytic activity">
    <reaction evidence="18">
        <text>10-formyltetrahydrofolyl-(gamma-L-Glu)(n) + L-glutamate + ATP = 10-formyltetrahydrofolyl-(gamma-L-Glu)(n+1) + ADP + phosphate + H(+)</text>
        <dbReference type="Rhea" id="RHEA:51904"/>
        <dbReference type="Rhea" id="RHEA-COMP:13088"/>
        <dbReference type="Rhea" id="RHEA-COMP:14300"/>
        <dbReference type="ChEBI" id="CHEBI:15378"/>
        <dbReference type="ChEBI" id="CHEBI:29985"/>
        <dbReference type="ChEBI" id="CHEBI:30616"/>
        <dbReference type="ChEBI" id="CHEBI:43474"/>
        <dbReference type="ChEBI" id="CHEBI:134413"/>
        <dbReference type="ChEBI" id="CHEBI:456216"/>
        <dbReference type="EC" id="6.3.2.17"/>
    </reaction>
</comment>
<evidence type="ECO:0000256" key="4">
    <source>
        <dbReference type="ARBA" id="ARBA00008276"/>
    </source>
</evidence>
<evidence type="ECO:0000313" key="25">
    <source>
        <dbReference type="Proteomes" id="UP001580928"/>
    </source>
</evidence>
<feature type="domain" description="Mur ligase C-terminal" evidence="22">
    <location>
        <begin position="314"/>
        <end position="431"/>
    </location>
</feature>
<sequence length="444" mass="49109">MQYEETLTYLYNRLPLFSRIGDAAIKKDLSNTKKLCAALGNPQDNFQSVHIAGTNGKGSTSHMLAAILQHAGYKTGLYTSPHLLDFRERIRINGNMISEQEVVDFVARQKEQIESLKPSFFEVTVAMAFHHFSEQKVDIAIIETGLGGRLDSTNVITPILSIITNISLDHVHMLGDNLTAIAKEKAGIIKPNVPVIIGEKTIGTTQVFLETAAHTNSKVFFAEDEWQVHVKEREEEHLFLQAESQPTSGADGIQTNSTDVAMDIKLDLSGTYQKKNILSVLSAVKQLHKQGYRITNDHVQYALAHVKNLTGLMGRWQTLQWEPRVVCDTGHNEAGWKEVLLNIQDVAYKRLHMVVGIMKDKDASALLSILPKKAHYYFCSAGLERALPATELEELADATQLQGQAYASVSDAVKSALKVADKEDLVFIGGSTFIVAEALSLLLQ</sequence>